<name>A0A183N556_9TREM</name>
<gene>
    <name evidence="1" type="ORF">SMRZ_LOCUS23431</name>
</gene>
<organism evidence="1 2">
    <name type="scientific">Schistosoma margrebowiei</name>
    <dbReference type="NCBI Taxonomy" id="48269"/>
    <lineage>
        <taxon>Eukaryota</taxon>
        <taxon>Metazoa</taxon>
        <taxon>Spiralia</taxon>
        <taxon>Lophotrochozoa</taxon>
        <taxon>Platyhelminthes</taxon>
        <taxon>Trematoda</taxon>
        <taxon>Digenea</taxon>
        <taxon>Strigeidida</taxon>
        <taxon>Schistosomatoidea</taxon>
        <taxon>Schistosomatidae</taxon>
        <taxon>Schistosoma</taxon>
    </lineage>
</organism>
<reference evidence="1 2" key="1">
    <citation type="submission" date="2018-11" db="EMBL/GenBank/DDBJ databases">
        <authorList>
            <consortium name="Pathogen Informatics"/>
        </authorList>
    </citation>
    <scope>NUCLEOTIDE SEQUENCE [LARGE SCALE GENOMIC DNA]</scope>
    <source>
        <strain evidence="1 2">Zambia</strain>
    </source>
</reference>
<protein>
    <submittedName>
        <fullName evidence="1">Uncharacterized protein</fullName>
    </submittedName>
</protein>
<dbReference type="AlphaFoldDB" id="A0A183N556"/>
<proteinExistence type="predicted"/>
<keyword evidence="2" id="KW-1185">Reference proteome</keyword>
<sequence>MNVPSDWIKSGTLVEYEALDDCPKHNTNKACKHASTSNTKCIWCDNAKMCTTGNDKNVREFKFNICQLKYINQGIAYVDDIQSDVSTMLCLFVDIKQ</sequence>
<accession>A0A183N556</accession>
<dbReference type="EMBL" id="UZAI01019705">
    <property type="protein sequence ID" value="VDP47195.1"/>
    <property type="molecule type" value="Genomic_DNA"/>
</dbReference>
<evidence type="ECO:0000313" key="1">
    <source>
        <dbReference type="EMBL" id="VDP47195.1"/>
    </source>
</evidence>
<evidence type="ECO:0000313" key="2">
    <source>
        <dbReference type="Proteomes" id="UP000277204"/>
    </source>
</evidence>
<dbReference type="Proteomes" id="UP000277204">
    <property type="component" value="Unassembled WGS sequence"/>
</dbReference>